<accession>A0ABY5P540</accession>
<organism evidence="2 3">
    <name type="scientific">Fundicoccus culcitae</name>
    <dbReference type="NCBI Taxonomy" id="2969821"/>
    <lineage>
        <taxon>Bacteria</taxon>
        <taxon>Bacillati</taxon>
        <taxon>Bacillota</taxon>
        <taxon>Bacilli</taxon>
        <taxon>Lactobacillales</taxon>
        <taxon>Aerococcaceae</taxon>
        <taxon>Fundicoccus</taxon>
    </lineage>
</organism>
<gene>
    <name evidence="2" type="ORF">NRE15_12410</name>
</gene>
<name>A0ABY5P540_9LACT</name>
<feature type="region of interest" description="Disordered" evidence="1">
    <location>
        <begin position="243"/>
        <end position="306"/>
    </location>
</feature>
<protein>
    <recommendedName>
        <fullName evidence="4">General stress protein 17M-like domain-containing protein</fullName>
    </recommendedName>
</protein>
<keyword evidence="3" id="KW-1185">Reference proteome</keyword>
<evidence type="ECO:0008006" key="4">
    <source>
        <dbReference type="Google" id="ProtNLM"/>
    </source>
</evidence>
<evidence type="ECO:0000313" key="3">
    <source>
        <dbReference type="Proteomes" id="UP001315967"/>
    </source>
</evidence>
<dbReference type="Proteomes" id="UP001315967">
    <property type="component" value="Chromosome"/>
</dbReference>
<reference evidence="2 3" key="1">
    <citation type="submission" date="2022-08" db="EMBL/GenBank/DDBJ databases">
        <title>Aerococcaceae sp. nov isolated from spoiled eye mask.</title>
        <authorList>
            <person name="Zhou G."/>
            <person name="Xie X.-B."/>
            <person name="Shi Q.-S."/>
            <person name="Wang Y.-S."/>
            <person name="Wen X."/>
            <person name="Peng H."/>
            <person name="Yang X.-J."/>
            <person name="Tao H.-B."/>
            <person name="Huang X.-M."/>
        </authorList>
    </citation>
    <scope>NUCLEOTIDE SEQUENCE [LARGE SCALE GENOMIC DNA]</scope>
    <source>
        <strain evidence="3">DM20194951</strain>
    </source>
</reference>
<dbReference type="EMBL" id="CP102453">
    <property type="protein sequence ID" value="UUX33691.1"/>
    <property type="molecule type" value="Genomic_DNA"/>
</dbReference>
<proteinExistence type="predicted"/>
<evidence type="ECO:0000313" key="2">
    <source>
        <dbReference type="EMBL" id="UUX33691.1"/>
    </source>
</evidence>
<sequence>MSNEVVFGVYDSLEELHQALDRLFEKGVTRANIKIVGEQELEKVEEENRNTAVDDETRFVMPSPTSGVANTSITGETGYNQGTLYAMPVFIPTRELTEQGVDLSEYKKDLEAGNYLLLLDEEVESRIRLSGMSEDDGTAVDNTVEANSKEGSTLDPATLDKESPVYYDAVQDEMVDNRLGQDAQAVEIIEEPEPEALNNEAAETTATVEEDTSTSDVETHLLPTAEETEVHIDADVEDIAYGQQMDEQTSDVEPHHIPTTNVDTEEPNTDIETPPSHEEVVSTLGDEDTTVGNVTAEKQADENADI</sequence>
<dbReference type="RefSeq" id="WP_313793196.1">
    <property type="nucleotide sequence ID" value="NZ_CP102453.1"/>
</dbReference>
<evidence type="ECO:0000256" key="1">
    <source>
        <dbReference type="SAM" id="MobiDB-lite"/>
    </source>
</evidence>